<dbReference type="AlphaFoldDB" id="A0AAN8J9D0"/>
<reference evidence="3 4" key="1">
    <citation type="submission" date="2024-01" db="EMBL/GenBank/DDBJ databases">
        <title>The genome of the rayed Mediterranean limpet Patella caerulea (Linnaeus, 1758).</title>
        <authorList>
            <person name="Anh-Thu Weber A."/>
            <person name="Halstead-Nussloch G."/>
        </authorList>
    </citation>
    <scope>NUCLEOTIDE SEQUENCE [LARGE SCALE GENOMIC DNA]</scope>
    <source>
        <strain evidence="3">AATW-2023a</strain>
        <tissue evidence="3">Whole specimen</tissue>
    </source>
</reference>
<keyword evidence="1" id="KW-1133">Transmembrane helix</keyword>
<dbReference type="InterPro" id="IPR032010">
    <property type="entry name" value="APD1-4_M"/>
</dbReference>
<dbReference type="EMBL" id="JAZGQO010000014">
    <property type="protein sequence ID" value="KAK6170839.1"/>
    <property type="molecule type" value="Genomic_DNA"/>
</dbReference>
<protein>
    <recommendedName>
        <fullName evidence="2">E3 ubiquitin-protein ligase APD1-4 middle domain-containing protein</fullName>
    </recommendedName>
</protein>
<evidence type="ECO:0000313" key="4">
    <source>
        <dbReference type="Proteomes" id="UP001347796"/>
    </source>
</evidence>
<dbReference type="PANTHER" id="PTHR39077:SF1">
    <property type="entry name" value="E3 UBIQUITIN-PROTEIN LIGASE APD1-4 MIDDLE DOMAIN-CONTAINING PROTEIN"/>
    <property type="match status" value="1"/>
</dbReference>
<keyword evidence="1" id="KW-0812">Transmembrane</keyword>
<evidence type="ECO:0000256" key="1">
    <source>
        <dbReference type="SAM" id="Phobius"/>
    </source>
</evidence>
<feature type="domain" description="E3 ubiquitin-protein ligase APD1-4 middle" evidence="2">
    <location>
        <begin position="182"/>
        <end position="288"/>
    </location>
</feature>
<comment type="caution">
    <text evidence="3">The sequence shown here is derived from an EMBL/GenBank/DDBJ whole genome shotgun (WGS) entry which is preliminary data.</text>
</comment>
<feature type="transmembrane region" description="Helical" evidence="1">
    <location>
        <begin position="272"/>
        <end position="294"/>
    </location>
</feature>
<gene>
    <name evidence="3" type="ORF">SNE40_019138</name>
</gene>
<dbReference type="Proteomes" id="UP001347796">
    <property type="component" value="Unassembled WGS sequence"/>
</dbReference>
<keyword evidence="1" id="KW-0472">Membrane</keyword>
<dbReference type="PANTHER" id="PTHR39077">
    <property type="entry name" value="DUF4793 DOMAIN-CONTAINING PROTEIN"/>
    <property type="match status" value="1"/>
</dbReference>
<name>A0AAN8J9D0_PATCE</name>
<keyword evidence="4" id="KW-1185">Reference proteome</keyword>
<accession>A0AAN8J9D0</accession>
<sequence>MSSYIKTRLPPLILLGVIILAVTVAVVVLGQNRYFSDAKTLQDAFRGDQLIMSQIPGFDFSTFWCSAYNVNPWDYADVYLLPKMPEISSEHRVTKIEILRSMAAMNSYDERGAYLLKGSQISFKACRELNTTVLTEVMIVKGMSVWDRWSSNQYTCSDCAIVNEDIPLGAICALSGKVDILNYIVTNEDFYHIVISRKYESDLEKAVYLSYDIILNRTSYDISSHISMCNHTSETCALELSHDSPEQILIDFEENERLGGEVRFQHKCDPAIVVWFGIFGILPFGLIIILLVYLKCVWTRNGSNK</sequence>
<organism evidence="3 4">
    <name type="scientific">Patella caerulea</name>
    <name type="common">Rayed Mediterranean limpet</name>
    <dbReference type="NCBI Taxonomy" id="87958"/>
    <lineage>
        <taxon>Eukaryota</taxon>
        <taxon>Metazoa</taxon>
        <taxon>Spiralia</taxon>
        <taxon>Lophotrochozoa</taxon>
        <taxon>Mollusca</taxon>
        <taxon>Gastropoda</taxon>
        <taxon>Patellogastropoda</taxon>
        <taxon>Patelloidea</taxon>
        <taxon>Patellidae</taxon>
        <taxon>Patella</taxon>
    </lineage>
</organism>
<proteinExistence type="predicted"/>
<evidence type="ECO:0000313" key="3">
    <source>
        <dbReference type="EMBL" id="KAK6170839.1"/>
    </source>
</evidence>
<feature type="transmembrane region" description="Helical" evidence="1">
    <location>
        <begin position="12"/>
        <end position="30"/>
    </location>
</feature>
<evidence type="ECO:0000259" key="2">
    <source>
        <dbReference type="Pfam" id="PF16041"/>
    </source>
</evidence>
<dbReference type="Pfam" id="PF16041">
    <property type="entry name" value="APD1-4_M"/>
    <property type="match status" value="1"/>
</dbReference>